<dbReference type="Pfam" id="PF24626">
    <property type="entry name" value="SH3_Tf2-1"/>
    <property type="match status" value="1"/>
</dbReference>
<dbReference type="PANTHER" id="PTHR46148">
    <property type="entry name" value="CHROMO DOMAIN-CONTAINING PROTEIN"/>
    <property type="match status" value="1"/>
</dbReference>
<dbReference type="EMBL" id="LR862132">
    <property type="protein sequence ID" value="CAD1837580.1"/>
    <property type="molecule type" value="Genomic_DNA"/>
</dbReference>
<organism evidence="2">
    <name type="scientific">Ananas comosus var. bracteatus</name>
    <name type="common">red pineapple</name>
    <dbReference type="NCBI Taxonomy" id="296719"/>
    <lineage>
        <taxon>Eukaryota</taxon>
        <taxon>Viridiplantae</taxon>
        <taxon>Streptophyta</taxon>
        <taxon>Embryophyta</taxon>
        <taxon>Tracheophyta</taxon>
        <taxon>Spermatophyta</taxon>
        <taxon>Magnoliopsida</taxon>
        <taxon>Liliopsida</taxon>
        <taxon>Poales</taxon>
        <taxon>Bromeliaceae</taxon>
        <taxon>Bromelioideae</taxon>
        <taxon>Ananas</taxon>
    </lineage>
</organism>
<evidence type="ECO:0000259" key="1">
    <source>
        <dbReference type="Pfam" id="PF24626"/>
    </source>
</evidence>
<sequence length="415" mass="46307">MAPFEALYGRKCRSPLHWSEVGERLALGPDVLQEAEDKVRIARERLLTAQSRQRSYADRRRRDLEFQIGDHVFLKVSPTRGIRRFGIRGKLSPRFIGPFEVLERVGPVAYRLALPPNLSGVHNVFHVSVIRKYIHDPAHVLDTTPLELRDDLSFEEQTLEDFGSRSEKIAEPRNYLREGALEQPRRARGHLGAGERTAGVLSPSFPDGGLSQSANPRLGLGWFVGCVPVHKPVYRYAVQFGLFRGGTWSFERSLFESGGHPHRNNRRVPLSSVLTMLACHLCSFAHACTGRSLQAGTPELAYATYARSNVGLPQALRRHKPDYTRSDIEIHRILDGIADGIVVYLLVQVSNCPLGTINYSSHAPCFMFSFRAFHFGRGSGSRERFRLELATEGFGVRHMAGLGTHRAGPLPGPGA</sequence>
<accession>A0A6V7Q3J1</accession>
<name>A0A6V7Q3J1_ANACO</name>
<gene>
    <name evidence="2" type="ORF">CB5_LOCUS20791</name>
</gene>
<evidence type="ECO:0000313" key="2">
    <source>
        <dbReference type="EMBL" id="CAD1837580.1"/>
    </source>
</evidence>
<dbReference type="PANTHER" id="PTHR46148:SF60">
    <property type="entry name" value="CHROMO DOMAIN-CONTAINING PROTEIN"/>
    <property type="match status" value="1"/>
</dbReference>
<proteinExistence type="predicted"/>
<dbReference type="InterPro" id="IPR056924">
    <property type="entry name" value="SH3_Tf2-1"/>
</dbReference>
<feature type="domain" description="Tf2-1-like SH3-like" evidence="1">
    <location>
        <begin position="69"/>
        <end position="133"/>
    </location>
</feature>
<dbReference type="AlphaFoldDB" id="A0A6V7Q3J1"/>
<reference evidence="2" key="1">
    <citation type="submission" date="2020-07" db="EMBL/GenBank/DDBJ databases">
        <authorList>
            <person name="Lin J."/>
        </authorList>
    </citation>
    <scope>NUCLEOTIDE SEQUENCE</scope>
</reference>
<protein>
    <recommendedName>
        <fullName evidence="1">Tf2-1-like SH3-like domain-containing protein</fullName>
    </recommendedName>
</protein>